<keyword evidence="3" id="KW-1185">Reference proteome</keyword>
<organism evidence="1">
    <name type="scientific">Pseudomonas vlassakiae</name>
    <dbReference type="NCBI Taxonomy" id="485888"/>
    <lineage>
        <taxon>Bacteria</taxon>
        <taxon>Pseudomonadati</taxon>
        <taxon>Pseudomonadota</taxon>
        <taxon>Gammaproteobacteria</taxon>
        <taxon>Pseudomonadales</taxon>
        <taxon>Pseudomonadaceae</taxon>
        <taxon>Pseudomonas</taxon>
    </lineage>
</organism>
<dbReference type="EMBL" id="JABWRP010000016">
    <property type="protein sequence ID" value="MBC3472529.1"/>
    <property type="molecule type" value="Genomic_DNA"/>
</dbReference>
<dbReference type="EMBL" id="JABWRP020000011">
    <property type="protein sequence ID" value="MBV4542557.1"/>
    <property type="molecule type" value="Genomic_DNA"/>
</dbReference>
<reference evidence="2" key="3">
    <citation type="submission" date="2021-06" db="EMBL/GenBank/DDBJ databases">
        <title>Updating the genus Pseudomonas: Description of 43 new species and partition of the Pseudomonas putida group.</title>
        <authorList>
            <person name="Girard L."/>
            <person name="Lood C."/>
            <person name="Vandamme P."/>
            <person name="Rokni-Zadeh H."/>
            <person name="Van Noort V."/>
            <person name="Hofte M."/>
            <person name="Lavigne R."/>
            <person name="De Mot R."/>
        </authorList>
    </citation>
    <scope>NUCLEOTIDE SEQUENCE</scope>
    <source>
        <strain evidence="2">RW4S2</strain>
    </source>
</reference>
<proteinExistence type="predicted"/>
<reference evidence="1 3" key="1">
    <citation type="journal article" date="2020" name="Microorganisms">
        <title>Reliable Identification of Environmental Pseudomonas Isolates Using the rpoD Gene.</title>
        <authorList>
            <consortium name="The Broad Institute Genome Sequencing Platform"/>
            <person name="Girard L."/>
            <person name="Lood C."/>
            <person name="Rokni-Zadeh H."/>
            <person name="van Noort V."/>
            <person name="Lavigne R."/>
            <person name="De Mot R."/>
        </authorList>
    </citation>
    <scope>NUCLEOTIDE SEQUENCE</scope>
    <source>
        <strain evidence="1 3">RW4S2</strain>
    </source>
</reference>
<evidence type="ECO:0000313" key="1">
    <source>
        <dbReference type="EMBL" id="MBC3472529.1"/>
    </source>
</evidence>
<evidence type="ECO:0000313" key="3">
    <source>
        <dbReference type="Proteomes" id="UP000628137"/>
    </source>
</evidence>
<reference evidence="1" key="2">
    <citation type="submission" date="2020-07" db="EMBL/GenBank/DDBJ databases">
        <authorList>
            <person name="Lood C."/>
            <person name="Girard L."/>
        </authorList>
    </citation>
    <scope>NUCLEOTIDE SEQUENCE</scope>
    <source>
        <strain evidence="1">RW4S2</strain>
    </source>
</reference>
<dbReference type="RefSeq" id="WP_186603581.1">
    <property type="nucleotide sequence ID" value="NZ_JABWRP020000011.1"/>
</dbReference>
<dbReference type="Proteomes" id="UP000628137">
    <property type="component" value="Unassembled WGS sequence"/>
</dbReference>
<comment type="caution">
    <text evidence="1">The sequence shown here is derived from an EMBL/GenBank/DDBJ whole genome shotgun (WGS) entry which is preliminary data.</text>
</comment>
<gene>
    <name evidence="2" type="ORF">HU738_016025</name>
    <name evidence="1" type="ORF">HU738_18395</name>
</gene>
<evidence type="ECO:0000313" key="2">
    <source>
        <dbReference type="EMBL" id="MBV4542557.1"/>
    </source>
</evidence>
<protein>
    <submittedName>
        <fullName evidence="1">Uncharacterized protein</fullName>
    </submittedName>
</protein>
<dbReference type="AlphaFoldDB" id="A0A923K5G3"/>
<name>A0A923K5G3_9PSED</name>
<accession>A0A923K5G3</accession>
<sequence>MVEKLPPESTHNWSSGQRWEMRNADGNWQLLEEDFDPAGLEAIGDGLWMFPAPHGAEHSRSERSLFGEIFRVSAGLMLENPESQRRPQQIEGWGERVLDDAVPGTEIYIDDRGKYVFRHIGANHVLLDNTARYEDGSVGKETTLTLPDGRIFHASGHTVYPDGRSLNRRTGVLSDLGGNLQHLERRADGEWDVPAAQGST</sequence>